<organism evidence="1 2">
    <name type="scientific">Imbroritus primus</name>
    <dbReference type="NCBI Taxonomy" id="3058603"/>
    <lineage>
        <taxon>Bacteria</taxon>
        <taxon>Pseudomonadati</taxon>
        <taxon>Pseudomonadota</taxon>
        <taxon>Betaproteobacteria</taxon>
        <taxon>Burkholderiales</taxon>
        <taxon>Burkholderiaceae</taxon>
        <taxon>Imbroritus</taxon>
    </lineage>
</organism>
<keyword evidence="2" id="KW-1185">Reference proteome</keyword>
<evidence type="ECO:0000313" key="2">
    <source>
        <dbReference type="Proteomes" id="UP000004277"/>
    </source>
</evidence>
<dbReference type="EMBL" id="AKCV02000024">
    <property type="protein sequence ID" value="TMS57380.1"/>
    <property type="molecule type" value="Genomic_DNA"/>
</dbReference>
<sequence>MEQARAELVALRRDLHRHPELGFEEHRTSTLVARLLKEWGYRVERGMAGTGVVAQLVCGDGKRRLGLRADMDALPIEEKSGVEHTSIHPGVMHACGHDGHTAMLLGAARFLAETRAFSGTLNLIFQPAEEGLNGQSGALRMVQEGLFERYPCDAIFAMHNMPGYPEGHFVFRAGPTLASSDSATIVVTGVGGHGAHPHRSADPVVAAASIVMALQTLVSRNAPPLETAVVTVGAIHGGSAGNVIPDEVTMEVGIRALDPDVRRLLEQRLKALVTAQAESYGVRATVDYRQGFPVLVNERGATVFACETARALVGEAQVMVPGPQRSGSEDFAYMLEHCRGAYLYLGAGDGEEVCMVHNPSYDFNDRLLVTGAAYWACLAERFLVSE</sequence>
<accession>A0ACD3SM99</accession>
<protein>
    <submittedName>
        <fullName evidence="1">Amidohydrolase</fullName>
    </submittedName>
</protein>
<proteinExistence type="predicted"/>
<evidence type="ECO:0000313" key="1">
    <source>
        <dbReference type="EMBL" id="TMS57380.1"/>
    </source>
</evidence>
<reference evidence="1" key="1">
    <citation type="submission" date="2019-05" db="EMBL/GenBank/DDBJ databases">
        <title>Revised genome assembly of Burkholderiaceae (previously Ralstonia) sp. PBA.</title>
        <authorList>
            <person name="Gan H.M."/>
        </authorList>
    </citation>
    <scope>NUCLEOTIDE SEQUENCE</scope>
    <source>
        <strain evidence="1">PBA</strain>
    </source>
</reference>
<name>A0ACD3SM99_9BURK</name>
<dbReference type="Proteomes" id="UP000004277">
    <property type="component" value="Unassembled WGS sequence"/>
</dbReference>
<comment type="caution">
    <text evidence="1">The sequence shown here is derived from an EMBL/GenBank/DDBJ whole genome shotgun (WGS) entry which is preliminary data.</text>
</comment>
<gene>
    <name evidence="1" type="ORF">MW7_013050</name>
</gene>